<accession>A0A6I9VXA6</accession>
<evidence type="ECO:0000256" key="2">
    <source>
        <dbReference type="ARBA" id="ARBA00022900"/>
    </source>
</evidence>
<dbReference type="KEGG" id="bdr:105230039"/>
<dbReference type="GeneID" id="105230039"/>
<name>A0A6I9VXA6_BACDO</name>
<dbReference type="GO" id="GO:0045861">
    <property type="term" value="P:negative regulation of proteolysis"/>
    <property type="evidence" value="ECO:0007669"/>
    <property type="project" value="UniProtKB-ARBA"/>
</dbReference>
<feature type="transmembrane region" description="Helical" evidence="4">
    <location>
        <begin position="33"/>
        <end position="50"/>
    </location>
</feature>
<comment type="similarity">
    <text evidence="3">Belongs to the serpin family.</text>
</comment>
<evidence type="ECO:0000259" key="5">
    <source>
        <dbReference type="SMART" id="SM00093"/>
    </source>
</evidence>
<dbReference type="InterPro" id="IPR042178">
    <property type="entry name" value="Serpin_sf_1"/>
</dbReference>
<organism evidence="6 7">
    <name type="scientific">Bactrocera dorsalis</name>
    <name type="common">Oriental fruit fly</name>
    <name type="synonym">Dacus dorsalis</name>
    <dbReference type="NCBI Taxonomy" id="27457"/>
    <lineage>
        <taxon>Eukaryota</taxon>
        <taxon>Metazoa</taxon>
        <taxon>Ecdysozoa</taxon>
        <taxon>Arthropoda</taxon>
        <taxon>Hexapoda</taxon>
        <taxon>Insecta</taxon>
        <taxon>Pterygota</taxon>
        <taxon>Neoptera</taxon>
        <taxon>Endopterygota</taxon>
        <taxon>Diptera</taxon>
        <taxon>Brachycera</taxon>
        <taxon>Muscomorpha</taxon>
        <taxon>Tephritoidea</taxon>
        <taxon>Tephritidae</taxon>
        <taxon>Bactrocera</taxon>
        <taxon>Bactrocera</taxon>
    </lineage>
</organism>
<keyword evidence="1 7" id="KW-0646">Protease inhibitor</keyword>
<keyword evidence="6" id="KW-1185">Reference proteome</keyword>
<dbReference type="InterPro" id="IPR042185">
    <property type="entry name" value="Serpin_sf_2"/>
</dbReference>
<keyword evidence="4" id="KW-0812">Transmembrane</keyword>
<dbReference type="InterPro" id="IPR000215">
    <property type="entry name" value="Serpin_fam"/>
</dbReference>
<dbReference type="Gene3D" id="2.30.39.10">
    <property type="entry name" value="Alpha-1-antitrypsin, domain 1"/>
    <property type="match status" value="2"/>
</dbReference>
<dbReference type="SMART" id="SM00093">
    <property type="entry name" value="SERPIN"/>
    <property type="match status" value="1"/>
</dbReference>
<evidence type="ECO:0000313" key="7">
    <source>
        <dbReference type="RefSeq" id="XP_011208909.2"/>
    </source>
</evidence>
<dbReference type="Proteomes" id="UP001652620">
    <property type="component" value="Chromosome 5"/>
</dbReference>
<feature type="domain" description="Serpin" evidence="5">
    <location>
        <begin position="115"/>
        <end position="600"/>
    </location>
</feature>
<evidence type="ECO:0000256" key="4">
    <source>
        <dbReference type="SAM" id="Phobius"/>
    </source>
</evidence>
<dbReference type="InterPro" id="IPR036186">
    <property type="entry name" value="Serpin_sf"/>
</dbReference>
<evidence type="ECO:0000313" key="6">
    <source>
        <dbReference type="Proteomes" id="UP001652620"/>
    </source>
</evidence>
<dbReference type="PANTHER" id="PTHR11461:SF342">
    <property type="entry name" value="SERINE PROTEASE INHIBITOR 28DC"/>
    <property type="match status" value="1"/>
</dbReference>
<evidence type="ECO:0000256" key="1">
    <source>
        <dbReference type="ARBA" id="ARBA00022690"/>
    </source>
</evidence>
<reference evidence="7" key="1">
    <citation type="submission" date="2025-08" db="UniProtKB">
        <authorList>
            <consortium name="RefSeq"/>
        </authorList>
    </citation>
    <scope>IDENTIFICATION</scope>
    <source>
        <tissue evidence="7">Adult</tissue>
    </source>
</reference>
<proteinExistence type="inferred from homology"/>
<dbReference type="Pfam" id="PF00079">
    <property type="entry name" value="Serpin"/>
    <property type="match status" value="2"/>
</dbReference>
<dbReference type="PANTHER" id="PTHR11461">
    <property type="entry name" value="SERINE PROTEASE INHIBITOR, SERPIN"/>
    <property type="match status" value="1"/>
</dbReference>
<dbReference type="RefSeq" id="XP_011208909.2">
    <property type="nucleotide sequence ID" value="XM_011210607.4"/>
</dbReference>
<evidence type="ECO:0000256" key="3">
    <source>
        <dbReference type="RuleBase" id="RU000411"/>
    </source>
</evidence>
<gene>
    <name evidence="7" type="primary">LOC105230039</name>
</gene>
<dbReference type="InParanoid" id="A0A6I9VXA6"/>
<protein>
    <submittedName>
        <fullName evidence="7">Serine protease inhibitor 28Dc</fullName>
    </submittedName>
</protein>
<dbReference type="InterPro" id="IPR023796">
    <property type="entry name" value="Serpin_dom"/>
</dbReference>
<sequence length="605" mass="67454">MGKTCLRAQPYLTKPEFPIVNISSGSELLINDSIQFFAVLCCVVLCTSFISMISSRFFILVICIQGCIFAKTNADGLPIAGTTLAATTVNEVPINRAKRATTGDLVAHSALNFAHNIAVLLNEDMHYGKTTIFSPISIMSSMVMLMLGSKGRSYEDLRHIFGLDMPPLSDALSNAFHLEFGAMLQEMQDNAITLQARNRDNWRNTNVAYSIRNKPKISAENAINMSNVIKIVNGLFIKSGYELNANYRDVINSIYKSDVIPLDFKLPQARDYINDWVYKNTFGKINGIIADGIPADTDAILTSALYFRGFWESPFIQSATIIDNFFPDGPQEPPIKIQMMGTAGAYPYYFSAEYDCKIIGLPYVNNFTSMYVIQPSYSSRHILRRLLKNLSAEKIEDMISKMVYHNAIFALPKMHLSQNINMKHVFRALGLRDVLASGERFSAAQFNNLNETTWPRGKRNVVFPTDGTPTTERFPQSLPPITAQQNAPIYTEQPLQQAAFTNTQQLLQNNPATPTEQLLQQWSFKRNSSNNLLSDLSVGDIVHKVDLVVDENGTEGAAATATYLKRSGGNVLFRADTPFLLLVRHDATKLPLFYGIINIPAPSFV</sequence>
<dbReference type="OrthoDB" id="9518664at2759"/>
<keyword evidence="4" id="KW-1133">Transmembrane helix</keyword>
<dbReference type="AlphaFoldDB" id="A0A6I9VXA6"/>
<keyword evidence="2 7" id="KW-0722">Serine protease inhibitor</keyword>
<keyword evidence="4" id="KW-0472">Membrane</keyword>
<dbReference type="SUPFAM" id="SSF56574">
    <property type="entry name" value="Serpins"/>
    <property type="match status" value="1"/>
</dbReference>
<dbReference type="GO" id="GO:0005615">
    <property type="term" value="C:extracellular space"/>
    <property type="evidence" value="ECO:0007669"/>
    <property type="project" value="InterPro"/>
</dbReference>
<dbReference type="GO" id="GO:0004867">
    <property type="term" value="F:serine-type endopeptidase inhibitor activity"/>
    <property type="evidence" value="ECO:0007669"/>
    <property type="project" value="UniProtKB-KW"/>
</dbReference>
<dbReference type="Gene3D" id="3.30.497.10">
    <property type="entry name" value="Antithrombin, subunit I, domain 2"/>
    <property type="match status" value="2"/>
</dbReference>
<dbReference type="FunCoup" id="A0A6I9VXA6">
    <property type="interactions" value="56"/>
</dbReference>
<dbReference type="CDD" id="cd19597">
    <property type="entry name" value="serpin28D-like_insects"/>
    <property type="match status" value="1"/>
</dbReference>